<dbReference type="Pfam" id="PF13614">
    <property type="entry name" value="AAA_31"/>
    <property type="match status" value="1"/>
</dbReference>
<dbReference type="RefSeq" id="WP_023844530.1">
    <property type="nucleotide sequence ID" value="NZ_AZAJ01000001.1"/>
</dbReference>
<gene>
    <name evidence="2" type="ORF">MettiDRAFT_0818</name>
</gene>
<evidence type="ECO:0000313" key="2">
    <source>
        <dbReference type="EMBL" id="ETA67394.1"/>
    </source>
</evidence>
<dbReference type="InterPro" id="IPR025669">
    <property type="entry name" value="AAA_dom"/>
</dbReference>
<dbReference type="SUPFAM" id="SSF52540">
    <property type="entry name" value="P-loop containing nucleoside triphosphate hydrolases"/>
    <property type="match status" value="1"/>
</dbReference>
<dbReference type="CDD" id="cd02042">
    <property type="entry name" value="ParAB_family"/>
    <property type="match status" value="1"/>
</dbReference>
<accession>W9DN47</accession>
<dbReference type="EMBL" id="AZAJ01000001">
    <property type="protein sequence ID" value="ETA67394.1"/>
    <property type="molecule type" value="Genomic_DNA"/>
</dbReference>
<organism evidence="2 3">
    <name type="scientific">Methanolobus tindarius DSM 2278</name>
    <dbReference type="NCBI Taxonomy" id="1090322"/>
    <lineage>
        <taxon>Archaea</taxon>
        <taxon>Methanobacteriati</taxon>
        <taxon>Methanobacteriota</taxon>
        <taxon>Stenosarchaea group</taxon>
        <taxon>Methanomicrobia</taxon>
        <taxon>Methanosarcinales</taxon>
        <taxon>Methanosarcinaceae</taxon>
        <taxon>Methanolobus</taxon>
    </lineage>
</organism>
<dbReference type="InterPro" id="IPR027417">
    <property type="entry name" value="P-loop_NTPase"/>
</dbReference>
<dbReference type="PANTHER" id="PTHR13696:SF99">
    <property type="entry name" value="COBYRINIC ACID AC-DIAMIDE SYNTHASE"/>
    <property type="match status" value="1"/>
</dbReference>
<dbReference type="STRING" id="1090322.MettiDRAFT_0818"/>
<keyword evidence="3" id="KW-1185">Reference proteome</keyword>
<dbReference type="OrthoDB" id="36110at2157"/>
<comment type="caution">
    <text evidence="2">The sequence shown here is derived from an EMBL/GenBank/DDBJ whole genome shotgun (WGS) entry which is preliminary data.</text>
</comment>
<dbReference type="Proteomes" id="UP000019483">
    <property type="component" value="Unassembled WGS sequence"/>
</dbReference>
<proteinExistence type="predicted"/>
<reference evidence="2 3" key="1">
    <citation type="submission" date="2013-08" db="EMBL/GenBank/DDBJ databases">
        <authorList>
            <consortium name="DOE Joint Genome Institute"/>
            <person name="Eisen J."/>
            <person name="Huntemann M."/>
            <person name="Han J."/>
            <person name="Chen A."/>
            <person name="Kyrpides N."/>
            <person name="Mavromatis K."/>
            <person name="Markowitz V."/>
            <person name="Palaniappan K."/>
            <person name="Ivanova N."/>
            <person name="Schaumberg A."/>
            <person name="Pati A."/>
            <person name="Liolios K."/>
            <person name="Nordberg H.P."/>
            <person name="Cantor M.N."/>
            <person name="Hua S.X."/>
            <person name="Woyke T."/>
        </authorList>
    </citation>
    <scope>NUCLEOTIDE SEQUENCE [LARGE SCALE GENOMIC DNA]</scope>
    <source>
        <strain evidence="2 3">DSM 2278</strain>
    </source>
</reference>
<evidence type="ECO:0000259" key="1">
    <source>
        <dbReference type="Pfam" id="PF13614"/>
    </source>
</evidence>
<dbReference type="PANTHER" id="PTHR13696">
    <property type="entry name" value="P-LOOP CONTAINING NUCLEOSIDE TRIPHOSPHATE HYDROLASE"/>
    <property type="match status" value="1"/>
</dbReference>
<feature type="domain" description="AAA" evidence="1">
    <location>
        <begin position="27"/>
        <end position="90"/>
    </location>
</feature>
<protein>
    <submittedName>
        <fullName evidence="2">ATPase involved in chromosome partitioning</fullName>
    </submittedName>
</protein>
<dbReference type="AlphaFoldDB" id="W9DN47"/>
<dbReference type="Gene3D" id="3.40.50.300">
    <property type="entry name" value="P-loop containing nucleotide triphosphate hydrolases"/>
    <property type="match status" value="1"/>
</dbReference>
<sequence>MVRNGNKSKKLSTKRLKKLPDYNLGKSKVIAIMNNKGGCGKTTTAISLGLHLARSGKNVLFWDSDPQSNLTQRLGLSDEKFLDSRLDVFFKNAFDERAEEIRSDLGVVVKYPYFYRLPDSDSTPGTIGIMPGSHMSEIKANHAKEDFQKEGGSFLNRNRKTLFGYFHSALQFYGQYFDYIIMDTAPAMEGNILCQLAVRSADEIICPIDGVEAASGIRHLLEWTADELSHDTTLSSVGKPEPNFLFAMVKYQADTKNVSDEENDAYMKNAVYVALKKSLGEFVCDNGIKESSALRNKVYGGFGKKTQYDDLCQELIRKMSSPRPNIFKTVNLETMVELDKALNNICVKNLNKKPEFKVPEYVGARVA</sequence>
<evidence type="ECO:0000313" key="3">
    <source>
        <dbReference type="Proteomes" id="UP000019483"/>
    </source>
</evidence>
<dbReference type="InterPro" id="IPR050678">
    <property type="entry name" value="DNA_Partitioning_ATPase"/>
</dbReference>
<name>W9DN47_METTI</name>